<evidence type="ECO:0000313" key="4">
    <source>
        <dbReference type="Proteomes" id="UP000199451"/>
    </source>
</evidence>
<name>A0A1G9YNA6_9EURY</name>
<feature type="transmembrane region" description="Helical" evidence="1">
    <location>
        <begin position="149"/>
        <end position="169"/>
    </location>
</feature>
<dbReference type="OrthoDB" id="308498at2157"/>
<keyword evidence="1" id="KW-0472">Membrane</keyword>
<proteinExistence type="predicted"/>
<dbReference type="EMBL" id="FNHL01000005">
    <property type="protein sequence ID" value="SDN10031.1"/>
    <property type="molecule type" value="Genomic_DNA"/>
</dbReference>
<protein>
    <recommendedName>
        <fullName evidence="2">DUF8068 domain-containing protein</fullName>
    </recommendedName>
</protein>
<accession>A0A1G9YNA6</accession>
<dbReference type="RefSeq" id="WP_089699337.1">
    <property type="nucleotide sequence ID" value="NZ_FNHL01000005.1"/>
</dbReference>
<evidence type="ECO:0000256" key="1">
    <source>
        <dbReference type="SAM" id="Phobius"/>
    </source>
</evidence>
<feature type="transmembrane region" description="Helical" evidence="1">
    <location>
        <begin position="198"/>
        <end position="219"/>
    </location>
</feature>
<dbReference type="AlphaFoldDB" id="A0A1G9YNA6"/>
<keyword evidence="4" id="KW-1185">Reference proteome</keyword>
<dbReference type="STRING" id="660521.SAMN04487949_3367"/>
<dbReference type="Pfam" id="PF26265">
    <property type="entry name" value="DUF8068"/>
    <property type="match status" value="1"/>
</dbReference>
<feature type="transmembrane region" description="Helical" evidence="1">
    <location>
        <begin position="260"/>
        <end position="289"/>
    </location>
</feature>
<feature type="transmembrane region" description="Helical" evidence="1">
    <location>
        <begin position="32"/>
        <end position="50"/>
    </location>
</feature>
<feature type="domain" description="DUF8068" evidence="2">
    <location>
        <begin position="30"/>
        <end position="289"/>
    </location>
</feature>
<feature type="transmembrane region" description="Helical" evidence="1">
    <location>
        <begin position="62"/>
        <end position="84"/>
    </location>
</feature>
<feature type="transmembrane region" description="Helical" evidence="1">
    <location>
        <begin position="96"/>
        <end position="129"/>
    </location>
</feature>
<feature type="transmembrane region" description="Helical" evidence="1">
    <location>
        <begin position="175"/>
        <end position="191"/>
    </location>
</feature>
<organism evidence="3 4">
    <name type="scientific">Halogranum gelatinilyticum</name>
    <dbReference type="NCBI Taxonomy" id="660521"/>
    <lineage>
        <taxon>Archaea</taxon>
        <taxon>Methanobacteriati</taxon>
        <taxon>Methanobacteriota</taxon>
        <taxon>Stenosarchaea group</taxon>
        <taxon>Halobacteria</taxon>
        <taxon>Halobacteriales</taxon>
        <taxon>Haloferacaceae</taxon>
    </lineage>
</organism>
<keyword evidence="1" id="KW-0812">Transmembrane</keyword>
<keyword evidence="1" id="KW-1133">Transmembrane helix</keyword>
<dbReference type="Proteomes" id="UP000199451">
    <property type="component" value="Unassembled WGS sequence"/>
</dbReference>
<gene>
    <name evidence="3" type="ORF">SAMN04487949_3367</name>
</gene>
<evidence type="ECO:0000259" key="2">
    <source>
        <dbReference type="Pfam" id="PF26265"/>
    </source>
</evidence>
<dbReference type="InterPro" id="IPR058381">
    <property type="entry name" value="DUF8068"/>
</dbReference>
<sequence>MSGRQFDEIANGRLLAGVDRVAAESPVSARTAAGLLALLSVAATTLYRVVHNAPGTLPGGVTDLAAVGLPVAVVGPAFGALLLATAADRPVERVGLAFAGSFGLVALASPAAWLPAAVGMVGGVTLVAWSEVRELGRSASRTEIRRTGVVAVLAGSVVVSLAATGGIAAGTFRPLGTVLALVGVGATPLFVGSDRPSLIVGALAAVLTFAVATSVPYVAGAVLLIGGGVVGAPIGLVVLAAGGGVAGLTRAFRTRDTDAVLAVGTLLATGVPGTLLRALGVVVAVALLVGSDVETTGGERR</sequence>
<evidence type="ECO:0000313" key="3">
    <source>
        <dbReference type="EMBL" id="SDN10031.1"/>
    </source>
</evidence>
<feature type="transmembrane region" description="Helical" evidence="1">
    <location>
        <begin position="225"/>
        <end position="248"/>
    </location>
</feature>
<reference evidence="4" key="1">
    <citation type="submission" date="2016-10" db="EMBL/GenBank/DDBJ databases">
        <authorList>
            <person name="Varghese N."/>
            <person name="Submissions S."/>
        </authorList>
    </citation>
    <scope>NUCLEOTIDE SEQUENCE [LARGE SCALE GENOMIC DNA]</scope>
    <source>
        <strain evidence="4">CGMCC 1.10119</strain>
    </source>
</reference>